<dbReference type="InterPro" id="IPR051875">
    <property type="entry name" value="Calcineurin_B_homologous"/>
</dbReference>
<evidence type="ECO:0000256" key="9">
    <source>
        <dbReference type="ARBA" id="ARBA00022723"/>
    </source>
</evidence>
<name>A0A7E4ZZ80_PANRE</name>
<dbReference type="GO" id="GO:0005509">
    <property type="term" value="F:calcium ion binding"/>
    <property type="evidence" value="ECO:0007669"/>
    <property type="project" value="InterPro"/>
</dbReference>
<keyword evidence="12" id="KW-0653">Protein transport</keyword>
<dbReference type="Pfam" id="PF13499">
    <property type="entry name" value="EF-hand_7"/>
    <property type="match status" value="1"/>
</dbReference>
<dbReference type="WBParaSite" id="Pan_g4313.t1">
    <property type="protein sequence ID" value="Pan_g4313.t1"/>
    <property type="gene ID" value="Pan_g4313"/>
</dbReference>
<dbReference type="GO" id="GO:0005634">
    <property type="term" value="C:nucleus"/>
    <property type="evidence" value="ECO:0007669"/>
    <property type="project" value="UniProtKB-SubCell"/>
</dbReference>
<evidence type="ECO:0000256" key="16">
    <source>
        <dbReference type="ARBA" id="ARBA00038164"/>
    </source>
</evidence>
<dbReference type="PANTHER" id="PTHR46002">
    <property type="entry name" value="EG:114D9.1 PROTEIN-RELATED"/>
    <property type="match status" value="1"/>
</dbReference>
<keyword evidence="9" id="KW-0479">Metal-binding</keyword>
<dbReference type="GO" id="GO:0005886">
    <property type="term" value="C:plasma membrane"/>
    <property type="evidence" value="ECO:0007669"/>
    <property type="project" value="UniProtKB-SubCell"/>
</dbReference>
<feature type="domain" description="EF-hand" evidence="17">
    <location>
        <begin position="149"/>
        <end position="184"/>
    </location>
</feature>
<evidence type="ECO:0000256" key="10">
    <source>
        <dbReference type="ARBA" id="ARBA00022737"/>
    </source>
</evidence>
<keyword evidence="4" id="KW-0813">Transport</keyword>
<keyword evidence="11" id="KW-0106">Calcium</keyword>
<keyword evidence="18" id="KW-1185">Reference proteome</keyword>
<evidence type="ECO:0000256" key="15">
    <source>
        <dbReference type="ARBA" id="ARBA00023288"/>
    </source>
</evidence>
<evidence type="ECO:0000256" key="8">
    <source>
        <dbReference type="ARBA" id="ARBA00022707"/>
    </source>
</evidence>
<dbReference type="InterPro" id="IPR011992">
    <property type="entry name" value="EF-hand-dom_pair"/>
</dbReference>
<evidence type="ECO:0000313" key="19">
    <source>
        <dbReference type="WBParaSite" id="Pan_g4313.t1"/>
    </source>
</evidence>
<dbReference type="CDD" id="cd00051">
    <property type="entry name" value="EFh"/>
    <property type="match status" value="1"/>
</dbReference>
<keyword evidence="15" id="KW-0449">Lipoprotein</keyword>
<proteinExistence type="inferred from homology"/>
<dbReference type="GO" id="GO:0005737">
    <property type="term" value="C:cytoplasm"/>
    <property type="evidence" value="ECO:0007669"/>
    <property type="project" value="UniProtKB-SubCell"/>
</dbReference>
<keyword evidence="10" id="KW-0677">Repeat</keyword>
<comment type="similarity">
    <text evidence="16">Belongs to the calcineurin regulatory subunit family. CHP subfamily.</text>
</comment>
<organism evidence="18 19">
    <name type="scientific">Panagrellus redivivus</name>
    <name type="common">Microworm</name>
    <dbReference type="NCBI Taxonomy" id="6233"/>
    <lineage>
        <taxon>Eukaryota</taxon>
        <taxon>Metazoa</taxon>
        <taxon>Ecdysozoa</taxon>
        <taxon>Nematoda</taxon>
        <taxon>Chromadorea</taxon>
        <taxon>Rhabditida</taxon>
        <taxon>Tylenchina</taxon>
        <taxon>Panagrolaimomorpha</taxon>
        <taxon>Panagrolaimoidea</taxon>
        <taxon>Panagrolaimidae</taxon>
        <taxon>Panagrellus</taxon>
    </lineage>
</organism>
<keyword evidence="13" id="KW-0472">Membrane</keyword>
<evidence type="ECO:0000256" key="11">
    <source>
        <dbReference type="ARBA" id="ARBA00022837"/>
    </source>
</evidence>
<reference evidence="19" key="2">
    <citation type="submission" date="2020-10" db="UniProtKB">
        <authorList>
            <consortium name="WormBaseParasite"/>
        </authorList>
    </citation>
    <scope>IDENTIFICATION</scope>
</reference>
<dbReference type="GO" id="GO:0015031">
    <property type="term" value="P:protein transport"/>
    <property type="evidence" value="ECO:0007669"/>
    <property type="project" value="UniProtKB-KW"/>
</dbReference>
<keyword evidence="5" id="KW-1003">Cell membrane</keyword>
<evidence type="ECO:0000256" key="2">
    <source>
        <dbReference type="ARBA" id="ARBA00004236"/>
    </source>
</evidence>
<evidence type="ECO:0000256" key="5">
    <source>
        <dbReference type="ARBA" id="ARBA00022475"/>
    </source>
</evidence>
<evidence type="ECO:0000256" key="13">
    <source>
        <dbReference type="ARBA" id="ARBA00023136"/>
    </source>
</evidence>
<dbReference type="InterPro" id="IPR002048">
    <property type="entry name" value="EF_hand_dom"/>
</dbReference>
<keyword evidence="7" id="KW-0597">Phosphoprotein</keyword>
<keyword evidence="8" id="KW-0519">Myristate</keyword>
<accession>A0A7E4ZZ80</accession>
<evidence type="ECO:0000313" key="18">
    <source>
        <dbReference type="Proteomes" id="UP000492821"/>
    </source>
</evidence>
<keyword evidence="14" id="KW-0539">Nucleus</keyword>
<evidence type="ECO:0000256" key="7">
    <source>
        <dbReference type="ARBA" id="ARBA00022553"/>
    </source>
</evidence>
<protein>
    <submittedName>
        <fullName evidence="19">Calcineurin B homologous protein 1</fullName>
    </submittedName>
</protein>
<feature type="domain" description="EF-hand" evidence="17">
    <location>
        <begin position="108"/>
        <end position="143"/>
    </location>
</feature>
<comment type="subcellular location">
    <subcellularLocation>
        <location evidence="2">Cell membrane</location>
    </subcellularLocation>
    <subcellularLocation>
        <location evidence="3">Cytoplasm</location>
    </subcellularLocation>
    <subcellularLocation>
        <location evidence="1">Nucleus</location>
    </subcellularLocation>
</comment>
<evidence type="ECO:0000256" key="12">
    <source>
        <dbReference type="ARBA" id="ARBA00022927"/>
    </source>
</evidence>
<dbReference type="InterPro" id="IPR018247">
    <property type="entry name" value="EF_Hand_1_Ca_BS"/>
</dbReference>
<dbReference type="Gene3D" id="1.10.238.10">
    <property type="entry name" value="EF-hand"/>
    <property type="match status" value="1"/>
</dbReference>
<keyword evidence="6" id="KW-0963">Cytoplasm</keyword>
<dbReference type="AlphaFoldDB" id="A0A7E4ZZ80"/>
<evidence type="ECO:0000256" key="14">
    <source>
        <dbReference type="ARBA" id="ARBA00023242"/>
    </source>
</evidence>
<evidence type="ECO:0000259" key="17">
    <source>
        <dbReference type="PROSITE" id="PS50222"/>
    </source>
</evidence>
<evidence type="ECO:0000256" key="3">
    <source>
        <dbReference type="ARBA" id="ARBA00004496"/>
    </source>
</evidence>
<evidence type="ECO:0000256" key="4">
    <source>
        <dbReference type="ARBA" id="ARBA00022448"/>
    </source>
</evidence>
<dbReference type="PROSITE" id="PS00018">
    <property type="entry name" value="EF_HAND_1"/>
    <property type="match status" value="1"/>
</dbReference>
<reference evidence="18" key="1">
    <citation type="journal article" date="2013" name="Genetics">
        <title>The draft genome and transcriptome of Panagrellus redivivus are shaped by the harsh demands of a free-living lifestyle.</title>
        <authorList>
            <person name="Srinivasan J."/>
            <person name="Dillman A.R."/>
            <person name="Macchietto M.G."/>
            <person name="Heikkinen L."/>
            <person name="Lakso M."/>
            <person name="Fracchia K.M."/>
            <person name="Antoshechkin I."/>
            <person name="Mortazavi A."/>
            <person name="Wong G."/>
            <person name="Sternberg P.W."/>
        </authorList>
    </citation>
    <scope>NUCLEOTIDE SEQUENCE [LARGE SCALE GENOMIC DNA]</scope>
    <source>
        <strain evidence="18">MT8872</strain>
    </source>
</reference>
<dbReference type="SMART" id="SM00054">
    <property type="entry name" value="EFh"/>
    <property type="match status" value="2"/>
</dbReference>
<dbReference type="FunFam" id="1.10.238.10:FF:000003">
    <property type="entry name" value="Calmodulin A"/>
    <property type="match status" value="1"/>
</dbReference>
<dbReference type="SUPFAM" id="SSF47473">
    <property type="entry name" value="EF-hand"/>
    <property type="match status" value="1"/>
</dbReference>
<dbReference type="Proteomes" id="UP000492821">
    <property type="component" value="Unassembled WGS sequence"/>
</dbReference>
<sequence length="193" mass="22420">MGNMQASLMLQKEEINEISEETGFTKNQIVRLYSRFLSLDKQGRGYLDREDLLRIPELAINPLGDRIVDAFFTGENSEAQTKLNFRQFINVLAHFRPINKRRPSDINSRESKLRFAFSMYDLTKNGYVGKEEFKFILNMMVGSNITAEQLDHIAERTIAEADADKDGRISFEEFCKAMERTDIDQKMSIRFLN</sequence>
<evidence type="ECO:0000256" key="6">
    <source>
        <dbReference type="ARBA" id="ARBA00022490"/>
    </source>
</evidence>
<dbReference type="PROSITE" id="PS50222">
    <property type="entry name" value="EF_HAND_2"/>
    <property type="match status" value="2"/>
</dbReference>
<evidence type="ECO:0000256" key="1">
    <source>
        <dbReference type="ARBA" id="ARBA00004123"/>
    </source>
</evidence>